<keyword evidence="3" id="KW-1185">Reference proteome</keyword>
<comment type="caution">
    <text evidence="2">The sequence shown here is derived from an EMBL/GenBank/DDBJ whole genome shotgun (WGS) entry which is preliminary data.</text>
</comment>
<protein>
    <recommendedName>
        <fullName evidence="1">DUF7684 domain-containing protein</fullName>
    </recommendedName>
</protein>
<evidence type="ECO:0000259" key="1">
    <source>
        <dbReference type="Pfam" id="PF24733"/>
    </source>
</evidence>
<dbReference type="Pfam" id="PF24733">
    <property type="entry name" value="DUF7684"/>
    <property type="match status" value="1"/>
</dbReference>
<proteinExistence type="predicted"/>
<dbReference type="AlphaFoldDB" id="A0AAE3WEP4"/>
<name>A0AAE3WEP4_9RHOB</name>
<reference evidence="2" key="2">
    <citation type="submission" date="2023-02" db="EMBL/GenBank/DDBJ databases">
        <title>'Rhodoalgimonas zhirmunskyi' gen. nov., isolated from a red alga.</title>
        <authorList>
            <person name="Nedashkovskaya O.I."/>
            <person name="Otstavnykh N.Y."/>
            <person name="Bystritskaya E.P."/>
            <person name="Balabanova L.A."/>
            <person name="Isaeva M.P."/>
        </authorList>
    </citation>
    <scope>NUCLEOTIDE SEQUENCE</scope>
    <source>
        <strain evidence="2">KCTC 52189</strain>
    </source>
</reference>
<evidence type="ECO:0000313" key="3">
    <source>
        <dbReference type="Proteomes" id="UP001226762"/>
    </source>
</evidence>
<organism evidence="2 3">
    <name type="scientific">Marimonas arenosa</name>
    <dbReference type="NCBI Taxonomy" id="1795305"/>
    <lineage>
        <taxon>Bacteria</taxon>
        <taxon>Pseudomonadati</taxon>
        <taxon>Pseudomonadota</taxon>
        <taxon>Alphaproteobacteria</taxon>
        <taxon>Rhodobacterales</taxon>
        <taxon>Paracoccaceae</taxon>
        <taxon>Marimonas</taxon>
    </lineage>
</organism>
<evidence type="ECO:0000313" key="2">
    <source>
        <dbReference type="EMBL" id="MDQ2091314.1"/>
    </source>
</evidence>
<dbReference type="RefSeq" id="WP_306736608.1">
    <property type="nucleotide sequence ID" value="NZ_JANHAX010000005.1"/>
</dbReference>
<gene>
    <name evidence="2" type="ORF">NO357_15545</name>
</gene>
<sequence length="142" mass="15289">MFTTVTELAVDLSAPPPDLQAQAGLYVLILCRGDIDPDWQWDMARKIALAHPVLVAAWGPGTTTWDDAIDMVCIVGEALGGIPHPPEILTTWHDGEPLEETVAFLATSPKYDQAPADKLLILDMGNTSATASDVARLLARQD</sequence>
<feature type="domain" description="DUF7684" evidence="1">
    <location>
        <begin position="7"/>
        <end position="132"/>
    </location>
</feature>
<dbReference type="EMBL" id="JANHAX010000005">
    <property type="protein sequence ID" value="MDQ2091314.1"/>
    <property type="molecule type" value="Genomic_DNA"/>
</dbReference>
<reference evidence="2" key="1">
    <citation type="submission" date="2022-07" db="EMBL/GenBank/DDBJ databases">
        <authorList>
            <person name="Otstavnykh N."/>
            <person name="Isaeva M."/>
            <person name="Bystritskaya E."/>
        </authorList>
    </citation>
    <scope>NUCLEOTIDE SEQUENCE</scope>
    <source>
        <strain evidence="2">KCTC 52189</strain>
    </source>
</reference>
<dbReference type="Proteomes" id="UP001226762">
    <property type="component" value="Unassembled WGS sequence"/>
</dbReference>
<dbReference type="InterPro" id="IPR056101">
    <property type="entry name" value="DUF7684"/>
</dbReference>
<accession>A0AAE3WEP4</accession>